<evidence type="ECO:0000313" key="2">
    <source>
        <dbReference type="EMBL" id="KAL3647856.1"/>
    </source>
</evidence>
<sequence length="87" mass="9675">MANSKMLCLAIHCIILLLSVEVMMKIRSVDAKECLEGLDVLPTCRGQEADQGCWIECQRKHGPKAEAWCRSILPGYPGQVCMCSYPC</sequence>
<dbReference type="AlphaFoldDB" id="A0ABD3E049"/>
<gene>
    <name evidence="2" type="ORF">CASFOL_008824</name>
</gene>
<proteinExistence type="predicted"/>
<reference evidence="3" key="1">
    <citation type="journal article" date="2024" name="IScience">
        <title>Strigolactones Initiate the Formation of Haustorium-like Structures in Castilleja.</title>
        <authorList>
            <person name="Buerger M."/>
            <person name="Peterson D."/>
            <person name="Chory J."/>
        </authorList>
    </citation>
    <scope>NUCLEOTIDE SEQUENCE [LARGE SCALE GENOMIC DNA]</scope>
</reference>
<comment type="caution">
    <text evidence="2">The sequence shown here is derived from an EMBL/GenBank/DDBJ whole genome shotgun (WGS) entry which is preliminary data.</text>
</comment>
<protein>
    <submittedName>
        <fullName evidence="2">Uncharacterized protein</fullName>
    </submittedName>
</protein>
<dbReference type="EMBL" id="JAVIJP010000009">
    <property type="protein sequence ID" value="KAL3647856.1"/>
    <property type="molecule type" value="Genomic_DNA"/>
</dbReference>
<feature type="signal peptide" evidence="1">
    <location>
        <begin position="1"/>
        <end position="31"/>
    </location>
</feature>
<feature type="chain" id="PRO_5044775994" evidence="1">
    <location>
        <begin position="32"/>
        <end position="87"/>
    </location>
</feature>
<organism evidence="2 3">
    <name type="scientific">Castilleja foliolosa</name>
    <dbReference type="NCBI Taxonomy" id="1961234"/>
    <lineage>
        <taxon>Eukaryota</taxon>
        <taxon>Viridiplantae</taxon>
        <taxon>Streptophyta</taxon>
        <taxon>Embryophyta</taxon>
        <taxon>Tracheophyta</taxon>
        <taxon>Spermatophyta</taxon>
        <taxon>Magnoliopsida</taxon>
        <taxon>eudicotyledons</taxon>
        <taxon>Gunneridae</taxon>
        <taxon>Pentapetalae</taxon>
        <taxon>asterids</taxon>
        <taxon>lamiids</taxon>
        <taxon>Lamiales</taxon>
        <taxon>Orobanchaceae</taxon>
        <taxon>Pedicularideae</taxon>
        <taxon>Castillejinae</taxon>
        <taxon>Castilleja</taxon>
    </lineage>
</organism>
<keyword evidence="3" id="KW-1185">Reference proteome</keyword>
<dbReference type="Proteomes" id="UP001632038">
    <property type="component" value="Unassembled WGS sequence"/>
</dbReference>
<keyword evidence="1" id="KW-0732">Signal</keyword>
<name>A0ABD3E049_9LAMI</name>
<accession>A0ABD3E049</accession>
<evidence type="ECO:0000313" key="3">
    <source>
        <dbReference type="Proteomes" id="UP001632038"/>
    </source>
</evidence>
<evidence type="ECO:0000256" key="1">
    <source>
        <dbReference type="SAM" id="SignalP"/>
    </source>
</evidence>